<protein>
    <recommendedName>
        <fullName evidence="4">Lipoprotein</fullName>
    </recommendedName>
</protein>
<evidence type="ECO:0000313" key="3">
    <source>
        <dbReference type="Proteomes" id="UP000434052"/>
    </source>
</evidence>
<feature type="chain" id="PRO_5027100659" description="Lipoprotein" evidence="1">
    <location>
        <begin position="26"/>
        <end position="223"/>
    </location>
</feature>
<accession>A0A6P1ZIK8</accession>
<feature type="signal peptide" evidence="1">
    <location>
        <begin position="1"/>
        <end position="25"/>
    </location>
</feature>
<name>A0A6P1ZIK8_9BACT</name>
<dbReference type="PROSITE" id="PS51257">
    <property type="entry name" value="PROKAR_LIPOPROTEIN"/>
    <property type="match status" value="1"/>
</dbReference>
<gene>
    <name evidence="2" type="ORF">DQK91_11490</name>
</gene>
<keyword evidence="1" id="KW-0732">Signal</keyword>
<dbReference type="OrthoDB" id="5449868at2"/>
<dbReference type="RefSeq" id="WP_144305512.1">
    <property type="nucleotide sequence ID" value="NZ_QMIF01000007.1"/>
</dbReference>
<proteinExistence type="predicted"/>
<reference evidence="2 3" key="1">
    <citation type="submission" date="2018-06" db="EMBL/GenBank/DDBJ databases">
        <title>Complete genome of Desulfovibrio marinus P48SEP.</title>
        <authorList>
            <person name="Crispim J.S."/>
            <person name="Vidigal P.M.P."/>
            <person name="Silva L.C.F."/>
            <person name="Araujo L.C."/>
            <person name="Laguardia C.N."/>
            <person name="Dias R.S."/>
            <person name="Sousa M.P."/>
            <person name="Paula S.O."/>
            <person name="Silva C."/>
        </authorList>
    </citation>
    <scope>NUCLEOTIDE SEQUENCE [LARGE SCALE GENOMIC DNA]</scope>
    <source>
        <strain evidence="2 3">P48SEP</strain>
    </source>
</reference>
<evidence type="ECO:0000256" key="1">
    <source>
        <dbReference type="SAM" id="SignalP"/>
    </source>
</evidence>
<sequence>MRHSSSRHSVALLALCAVCALLMLASCSPRDRVKAEPLDANLNLAAAPFTQAEDNSDLIYGVVPPKSELISDETLGYLDGVLASRLAQTPSGGSYPGSEATESCALSTVPQPRGTRGRALDYWSRVGQCAGVKYLLVPVVSYWSEREGGELGSPKPASIVIDFFVVDVNEVSVIDTYRYEEQQVSLAENLLTVDKFVKRGGKFLTARQLAAEGITYSLNKLGL</sequence>
<dbReference type="EMBL" id="QMIF01000007">
    <property type="protein sequence ID" value="TVM33288.1"/>
    <property type="molecule type" value="Genomic_DNA"/>
</dbReference>
<dbReference type="AlphaFoldDB" id="A0A6P1ZIK8"/>
<comment type="caution">
    <text evidence="2">The sequence shown here is derived from an EMBL/GenBank/DDBJ whole genome shotgun (WGS) entry which is preliminary data.</text>
</comment>
<evidence type="ECO:0008006" key="4">
    <source>
        <dbReference type="Google" id="ProtNLM"/>
    </source>
</evidence>
<dbReference type="Proteomes" id="UP000434052">
    <property type="component" value="Unassembled WGS sequence"/>
</dbReference>
<organism evidence="2 3">
    <name type="scientific">Oceanidesulfovibrio marinus</name>
    <dbReference type="NCBI Taxonomy" id="370038"/>
    <lineage>
        <taxon>Bacteria</taxon>
        <taxon>Pseudomonadati</taxon>
        <taxon>Thermodesulfobacteriota</taxon>
        <taxon>Desulfovibrionia</taxon>
        <taxon>Desulfovibrionales</taxon>
        <taxon>Desulfovibrionaceae</taxon>
        <taxon>Oceanidesulfovibrio</taxon>
    </lineage>
</organism>
<evidence type="ECO:0000313" key="2">
    <source>
        <dbReference type="EMBL" id="TVM33288.1"/>
    </source>
</evidence>